<dbReference type="RefSeq" id="WP_010064090.1">
    <property type="nucleotide sequence ID" value="NZ_CP013738.1"/>
</dbReference>
<name>A0A0U3BJD6_STRGL</name>
<protein>
    <recommendedName>
        <fullName evidence="2">MaoC-like domain-containing protein</fullName>
    </recommendedName>
</protein>
<dbReference type="Proteomes" id="UP000064183">
    <property type="component" value="Chromosome"/>
</dbReference>
<evidence type="ECO:0000313" key="4">
    <source>
        <dbReference type="Proteomes" id="UP000064183"/>
    </source>
</evidence>
<dbReference type="PANTHER" id="PTHR43841:SF3">
    <property type="entry name" value="(3R)-HYDROXYACYL-ACP DEHYDRATASE SUBUNIT HADB"/>
    <property type="match status" value="1"/>
</dbReference>
<evidence type="ECO:0000313" key="3">
    <source>
        <dbReference type="EMBL" id="ALU97015.1"/>
    </source>
</evidence>
<dbReference type="Pfam" id="PF01575">
    <property type="entry name" value="MaoC_dehydratas"/>
    <property type="match status" value="1"/>
</dbReference>
<organism evidence="3 4">
    <name type="scientific">Streptomyces globisporus C-1027</name>
    <dbReference type="NCBI Taxonomy" id="1172567"/>
    <lineage>
        <taxon>Bacteria</taxon>
        <taxon>Bacillati</taxon>
        <taxon>Actinomycetota</taxon>
        <taxon>Actinomycetes</taxon>
        <taxon>Kitasatosporales</taxon>
        <taxon>Streptomycetaceae</taxon>
        <taxon>Streptomyces</taxon>
    </lineage>
</organism>
<gene>
    <name evidence="3" type="ORF">WQO_28980</name>
</gene>
<dbReference type="KEGG" id="sgb:WQO_28980"/>
<proteinExistence type="inferred from homology"/>
<comment type="similarity">
    <text evidence="1">Belongs to the enoyl-CoA hydratase/isomerase family.</text>
</comment>
<accession>A0A0U3BJD6</accession>
<dbReference type="SUPFAM" id="SSF54637">
    <property type="entry name" value="Thioesterase/thiol ester dehydrase-isomerase"/>
    <property type="match status" value="2"/>
</dbReference>
<dbReference type="PANTHER" id="PTHR43841">
    <property type="entry name" value="3-HYDROXYACYL-THIOESTER DEHYDRATASE HTDX-RELATED"/>
    <property type="match status" value="1"/>
</dbReference>
<evidence type="ECO:0000259" key="2">
    <source>
        <dbReference type="Pfam" id="PF01575"/>
    </source>
</evidence>
<dbReference type="STRING" id="1172567.WQO_28980"/>
<dbReference type="AlphaFoldDB" id="A0A0U3BJD6"/>
<feature type="domain" description="MaoC-like" evidence="2">
    <location>
        <begin position="162"/>
        <end position="243"/>
    </location>
</feature>
<evidence type="ECO:0000256" key="1">
    <source>
        <dbReference type="ARBA" id="ARBA00005254"/>
    </source>
</evidence>
<dbReference type="GeneID" id="27786456"/>
<dbReference type="EMBL" id="CP013738">
    <property type="protein sequence ID" value="ALU97015.1"/>
    <property type="molecule type" value="Genomic_DNA"/>
</dbReference>
<sequence length="282" mass="29409">MTTLPDSALDPSAPSLDADAALRYRTVTRRALSRPAPGRAVAGPLAAFVLTHPLAERTVADLAAGHGPYSLVHLAQEIELHHPPRPGAPLDATAELDAVRVEPKGTRLVLTTTLADRATGAEQARLTAHILLVGIRAAEPRGTLVPMAAVRQETPGATLSSDLGIDREWIADYGHAAGDLNPVHLDTETARSAGFEDVIAHGMSLVALAVEEAAERYADGDVDRVRAIGARFARPVLPGEGTSLDLTPVADGDTVVFTVRSRGAVAVKGGWLRLAPATGAGR</sequence>
<dbReference type="Gene3D" id="3.10.129.10">
    <property type="entry name" value="Hotdog Thioesterase"/>
    <property type="match status" value="1"/>
</dbReference>
<dbReference type="InterPro" id="IPR002539">
    <property type="entry name" value="MaoC-like_dom"/>
</dbReference>
<reference evidence="3 4" key="1">
    <citation type="journal article" date="2012" name="J. Bacteriol.">
        <title>Draft genome sequence of Streptomyces globisporus C-1027, which produces an antitumor antibiotic consisting of a nine-membered enediyne with a chromoprotein.</title>
        <authorList>
            <person name="Wang L."/>
            <person name="Wang S."/>
            <person name="He Q."/>
            <person name="Yu T."/>
            <person name="Li Q."/>
            <person name="Hong B."/>
        </authorList>
    </citation>
    <scope>NUCLEOTIDE SEQUENCE [LARGE SCALE GENOMIC DNA]</scope>
    <source>
        <strain evidence="3 4">C-1027</strain>
    </source>
</reference>
<dbReference type="InterPro" id="IPR029069">
    <property type="entry name" value="HotDog_dom_sf"/>
</dbReference>